<evidence type="ECO:0000313" key="4">
    <source>
        <dbReference type="EMBL" id="AFZ16804.1"/>
    </source>
</evidence>
<feature type="repeat" description="TPR" evidence="3">
    <location>
        <begin position="341"/>
        <end position="374"/>
    </location>
</feature>
<dbReference type="PANTHER" id="PTHR45641">
    <property type="entry name" value="TETRATRICOPEPTIDE REPEAT PROTEIN (AFU_ORTHOLOGUE AFUA_6G03870)"/>
    <property type="match status" value="1"/>
</dbReference>
<dbReference type="EMBL" id="CP003630">
    <property type="protein sequence ID" value="AFZ16804.1"/>
    <property type="molecule type" value="Genomic_DNA"/>
</dbReference>
<dbReference type="Gene3D" id="1.25.40.10">
    <property type="entry name" value="Tetratricopeptide repeat domain"/>
    <property type="match status" value="2"/>
</dbReference>
<feature type="repeat" description="TPR" evidence="3">
    <location>
        <begin position="425"/>
        <end position="458"/>
    </location>
</feature>
<evidence type="ECO:0000256" key="1">
    <source>
        <dbReference type="ARBA" id="ARBA00022737"/>
    </source>
</evidence>
<proteinExistence type="predicted"/>
<gene>
    <name evidence="4" type="ORF">Mic7113_0904</name>
</gene>
<dbReference type="SUPFAM" id="SSF48452">
    <property type="entry name" value="TPR-like"/>
    <property type="match status" value="1"/>
</dbReference>
<keyword evidence="5" id="KW-1185">Reference proteome</keyword>
<reference evidence="4 5" key="1">
    <citation type="submission" date="2012-06" db="EMBL/GenBank/DDBJ databases">
        <title>Finished chromosome of genome of Microcoleus sp. PCC 7113.</title>
        <authorList>
            <consortium name="US DOE Joint Genome Institute"/>
            <person name="Gugger M."/>
            <person name="Coursin T."/>
            <person name="Rippka R."/>
            <person name="Tandeau De Marsac N."/>
            <person name="Huntemann M."/>
            <person name="Wei C.-L."/>
            <person name="Han J."/>
            <person name="Detter J.C."/>
            <person name="Han C."/>
            <person name="Tapia R."/>
            <person name="Chen A."/>
            <person name="Kyrpides N."/>
            <person name="Mavromatis K."/>
            <person name="Markowitz V."/>
            <person name="Szeto E."/>
            <person name="Ivanova N."/>
            <person name="Pagani I."/>
            <person name="Pati A."/>
            <person name="Goodwin L."/>
            <person name="Nordberg H.P."/>
            <person name="Cantor M.N."/>
            <person name="Hua S.X."/>
            <person name="Woyke T."/>
            <person name="Kerfeld C.A."/>
        </authorList>
    </citation>
    <scope>NUCLEOTIDE SEQUENCE [LARGE SCALE GENOMIC DNA]</scope>
    <source>
        <strain evidence="4 5">PCC 7113</strain>
    </source>
</reference>
<dbReference type="PATRIC" id="fig|1173027.3.peg.996"/>
<accession>K9WAL0</accession>
<feature type="repeat" description="TPR" evidence="3">
    <location>
        <begin position="383"/>
        <end position="416"/>
    </location>
</feature>
<dbReference type="PRINTS" id="PR00381">
    <property type="entry name" value="KINESINLIGHT"/>
</dbReference>
<dbReference type="AlphaFoldDB" id="K9WAL0"/>
<dbReference type="eggNOG" id="COG0457">
    <property type="taxonomic scope" value="Bacteria"/>
</dbReference>
<organism evidence="4 5">
    <name type="scientific">Allocoleopsis franciscana PCC 7113</name>
    <dbReference type="NCBI Taxonomy" id="1173027"/>
    <lineage>
        <taxon>Bacteria</taxon>
        <taxon>Bacillati</taxon>
        <taxon>Cyanobacteriota</taxon>
        <taxon>Cyanophyceae</taxon>
        <taxon>Coleofasciculales</taxon>
        <taxon>Coleofasciculaceae</taxon>
        <taxon>Allocoleopsis</taxon>
        <taxon>Allocoleopsis franciscana</taxon>
    </lineage>
</organism>
<dbReference type="Pfam" id="PF13424">
    <property type="entry name" value="TPR_12"/>
    <property type="match status" value="2"/>
</dbReference>
<keyword evidence="1" id="KW-0677">Repeat</keyword>
<protein>
    <submittedName>
        <fullName evidence="4">Tetratricopeptide repeat protein</fullName>
    </submittedName>
</protein>
<dbReference type="OrthoDB" id="582340at2"/>
<dbReference type="PROSITE" id="PS50005">
    <property type="entry name" value="TPR"/>
    <property type="match status" value="3"/>
</dbReference>
<dbReference type="SMART" id="SM00028">
    <property type="entry name" value="TPR"/>
    <property type="match status" value="5"/>
</dbReference>
<dbReference type="InterPro" id="IPR019734">
    <property type="entry name" value="TPR_rpt"/>
</dbReference>
<name>K9WAL0_9CYAN</name>
<dbReference type="PANTHER" id="PTHR45641:SF19">
    <property type="entry name" value="NEPHROCYSTIN-3"/>
    <property type="match status" value="1"/>
</dbReference>
<dbReference type="Pfam" id="PF13181">
    <property type="entry name" value="TPR_8"/>
    <property type="match status" value="1"/>
</dbReference>
<sequence>MGTLQQSLDTDLVESSRLSEEKAWERLTELVGAERLSPHDLWKQHVVSQLFECLGYQPLGLELVGRYLAENPNVSWGEMLNQLQAQRLKEEAINPSEVELQLTLNTAQRGVKAAFELIWQNLDSTTQQVSEFLSLFAPEMIPWQLVEFASKPLNWGKEDLNRAKHQLEKWQLIQLIESRKDYYKIHPLIREFLQTKQQVSEQSDKLKRSFIQTMVIIAQQIPDSPNPKEIELIKDAIPHFVEVTQSLTESVRDEEILWLLDRLGNFYKSQGLYEIAKAWFLKCLHVAKCRLGNNHPDVATSLNNLAGLYYAQRCYGEAESFYWQALKLRKKLLGNNRPEVATTLNNLALLYYAQGRYQEAEPLFVEALKIRKRFQRNYSPDVAATLNNLALLYYAQGRYQEAEPLYVEALELRKSILGTHHLDVATTLNNLASLYDAQGRYQEATPLLMQALKVSEQVLGSDHSNTIIFRKNLVTLQSKLEASNFWQPKKLRKKILTLVRRKK</sequence>
<evidence type="ECO:0000256" key="3">
    <source>
        <dbReference type="PROSITE-ProRule" id="PRU00339"/>
    </source>
</evidence>
<keyword evidence="2 3" id="KW-0802">TPR repeat</keyword>
<dbReference type="RefSeq" id="WP_015180964.1">
    <property type="nucleotide sequence ID" value="NC_019738.1"/>
</dbReference>
<dbReference type="HOGENOM" id="CLU_000288_125_12_3"/>
<dbReference type="KEGG" id="mic:Mic7113_0904"/>
<evidence type="ECO:0000313" key="5">
    <source>
        <dbReference type="Proteomes" id="UP000010471"/>
    </source>
</evidence>
<evidence type="ECO:0000256" key="2">
    <source>
        <dbReference type="ARBA" id="ARBA00022803"/>
    </source>
</evidence>
<dbReference type="Proteomes" id="UP000010471">
    <property type="component" value="Chromosome"/>
</dbReference>
<dbReference type="STRING" id="1173027.Mic7113_0904"/>
<dbReference type="InterPro" id="IPR011990">
    <property type="entry name" value="TPR-like_helical_dom_sf"/>
</dbReference>